<comment type="subcellular location">
    <subcellularLocation>
        <location evidence="1">Membrane</location>
        <topology evidence="1">Multi-pass membrane protein</topology>
    </subcellularLocation>
</comment>
<feature type="transmembrane region" description="Helical" evidence="10">
    <location>
        <begin position="67"/>
        <end position="90"/>
    </location>
</feature>
<keyword evidence="6 10" id="KW-0472">Membrane</keyword>
<proteinExistence type="predicted"/>
<dbReference type="Proteomes" id="UP001230051">
    <property type="component" value="Unassembled WGS sequence"/>
</dbReference>
<evidence type="ECO:0000256" key="8">
    <source>
        <dbReference type="ARBA" id="ARBA00023303"/>
    </source>
</evidence>
<keyword evidence="8 11" id="KW-0407">Ion channel</keyword>
<dbReference type="InterPro" id="IPR003930">
    <property type="entry name" value="K_chnl_Ca-activ_BK_bsu"/>
</dbReference>
<feature type="transmembrane region" description="Helical" evidence="10">
    <location>
        <begin position="214"/>
        <end position="240"/>
    </location>
</feature>
<evidence type="ECO:0000256" key="1">
    <source>
        <dbReference type="ARBA" id="ARBA00004141"/>
    </source>
</evidence>
<keyword evidence="2" id="KW-0813">Transport</keyword>
<evidence type="ECO:0000256" key="4">
    <source>
        <dbReference type="ARBA" id="ARBA00022989"/>
    </source>
</evidence>
<dbReference type="PANTHER" id="PTHR10258">
    <property type="entry name" value="CALCIUM-ACTIVATED POTASSIUM CHANNEL SUBUNIT BETA"/>
    <property type="match status" value="1"/>
</dbReference>
<dbReference type="Pfam" id="PF03185">
    <property type="entry name" value="CaKB"/>
    <property type="match status" value="1"/>
</dbReference>
<feature type="region of interest" description="Disordered" evidence="9">
    <location>
        <begin position="31"/>
        <end position="53"/>
    </location>
</feature>
<comment type="caution">
    <text evidence="11">The sequence shown here is derived from an EMBL/GenBank/DDBJ whole genome shotgun (WGS) entry which is preliminary data.</text>
</comment>
<dbReference type="GO" id="GO:0005513">
    <property type="term" value="P:detection of calcium ion"/>
    <property type="evidence" value="ECO:0007669"/>
    <property type="project" value="TreeGrafter"/>
</dbReference>
<feature type="compositionally biased region" description="Basic and acidic residues" evidence="9">
    <location>
        <begin position="40"/>
        <end position="53"/>
    </location>
</feature>
<keyword evidence="7" id="KW-0325">Glycoprotein</keyword>
<dbReference type="EMBL" id="JAGXEW010000016">
    <property type="protein sequence ID" value="KAK1162626.1"/>
    <property type="molecule type" value="Genomic_DNA"/>
</dbReference>
<accession>A0AAD8D524</accession>
<evidence type="ECO:0000313" key="12">
    <source>
        <dbReference type="Proteomes" id="UP001230051"/>
    </source>
</evidence>
<gene>
    <name evidence="11" type="primary">KCNMB3</name>
    <name evidence="11" type="ORF">AOXY_G17523</name>
</gene>
<reference evidence="11" key="1">
    <citation type="submission" date="2022-02" db="EMBL/GenBank/DDBJ databases">
        <title>Atlantic sturgeon de novo genome assembly.</title>
        <authorList>
            <person name="Stock M."/>
            <person name="Klopp C."/>
            <person name="Guiguen Y."/>
            <person name="Cabau C."/>
            <person name="Parinello H."/>
            <person name="Santidrian Yebra-Pimentel E."/>
            <person name="Kuhl H."/>
            <person name="Dirks R.P."/>
            <person name="Guessner J."/>
            <person name="Wuertz S."/>
            <person name="Du K."/>
            <person name="Schartl M."/>
        </authorList>
    </citation>
    <scope>NUCLEOTIDE SEQUENCE</scope>
    <source>
        <strain evidence="11">STURGEONOMICS-FGT-2020</strain>
        <tissue evidence="11">Whole blood</tissue>
    </source>
</reference>
<evidence type="ECO:0000256" key="6">
    <source>
        <dbReference type="ARBA" id="ARBA00023136"/>
    </source>
</evidence>
<dbReference type="GO" id="GO:0015459">
    <property type="term" value="F:potassium channel regulator activity"/>
    <property type="evidence" value="ECO:0007669"/>
    <property type="project" value="TreeGrafter"/>
</dbReference>
<evidence type="ECO:0000256" key="5">
    <source>
        <dbReference type="ARBA" id="ARBA00023065"/>
    </source>
</evidence>
<protein>
    <submittedName>
        <fullName evidence="11">Calcium-activated potassium channel subunit beta-3-like</fullName>
    </submittedName>
</protein>
<evidence type="ECO:0000313" key="11">
    <source>
        <dbReference type="EMBL" id="KAK1162626.1"/>
    </source>
</evidence>
<dbReference type="PRINTS" id="PR01450">
    <property type="entry name" value="BKCHANNELB"/>
</dbReference>
<evidence type="ECO:0000256" key="10">
    <source>
        <dbReference type="SAM" id="Phobius"/>
    </source>
</evidence>
<evidence type="ECO:0000256" key="7">
    <source>
        <dbReference type="ARBA" id="ARBA00023180"/>
    </source>
</evidence>
<name>A0AAD8D524_ACIOX</name>
<sequence>MFLQPVTHRGSIRVPVQITVQRGQRCQRREAITSISTNNRRKESVEGKGGDKSKTQAQVCTAGEDRAILLGFVMMGFSILMYFVLGVTLIKPYMLSVWSETSNCTLMRSEILDDWVDCSFMCGVDCRGYAKYPCLQVFVNLSYTGKKTVLHYNDEAIQINPKCFYIPKCLRDRTELLAEAEKIKNSLLLTNGTPFNCFYIPGKKPEDAIMYKKYTLSVVVHCLFWPTLMLVGGALIVALVKLTQHLSRFCMSYSLAHEDTQALTPASEESQERRPGKLDQLLRWRPNQQQIQHTSLSEG</sequence>
<keyword evidence="3 10" id="KW-0812">Transmembrane</keyword>
<keyword evidence="5" id="KW-0406">Ion transport</keyword>
<evidence type="ECO:0000256" key="3">
    <source>
        <dbReference type="ARBA" id="ARBA00022692"/>
    </source>
</evidence>
<keyword evidence="4 10" id="KW-1133">Transmembrane helix</keyword>
<evidence type="ECO:0000256" key="9">
    <source>
        <dbReference type="SAM" id="MobiDB-lite"/>
    </source>
</evidence>
<evidence type="ECO:0000256" key="2">
    <source>
        <dbReference type="ARBA" id="ARBA00022448"/>
    </source>
</evidence>
<dbReference type="GO" id="GO:0015269">
    <property type="term" value="F:calcium-activated potassium channel activity"/>
    <property type="evidence" value="ECO:0007669"/>
    <property type="project" value="InterPro"/>
</dbReference>
<organism evidence="11 12">
    <name type="scientific">Acipenser oxyrinchus oxyrinchus</name>
    <dbReference type="NCBI Taxonomy" id="40147"/>
    <lineage>
        <taxon>Eukaryota</taxon>
        <taxon>Metazoa</taxon>
        <taxon>Chordata</taxon>
        <taxon>Craniata</taxon>
        <taxon>Vertebrata</taxon>
        <taxon>Euteleostomi</taxon>
        <taxon>Actinopterygii</taxon>
        <taxon>Chondrostei</taxon>
        <taxon>Acipenseriformes</taxon>
        <taxon>Acipenseridae</taxon>
        <taxon>Acipenser</taxon>
    </lineage>
</organism>
<dbReference type="PANTHER" id="PTHR10258:SF4">
    <property type="entry name" value="CALCIUM-ACTIVATED POTASSIUM CHANNEL SUBUNIT BETA-3"/>
    <property type="match status" value="1"/>
</dbReference>
<dbReference type="AlphaFoldDB" id="A0AAD8D524"/>
<keyword evidence="12" id="KW-1185">Reference proteome</keyword>
<dbReference type="GO" id="GO:0008076">
    <property type="term" value="C:voltage-gated potassium channel complex"/>
    <property type="evidence" value="ECO:0007669"/>
    <property type="project" value="TreeGrafter"/>
</dbReference>